<dbReference type="AlphaFoldDB" id="A0A7W0DLH1"/>
<protein>
    <submittedName>
        <fullName evidence="2">Uncharacterized protein</fullName>
    </submittedName>
</protein>
<accession>A0A7W0DLH1</accession>
<reference evidence="2 3" key="1">
    <citation type="submission" date="2020-07" db="EMBL/GenBank/DDBJ databases">
        <title>Streptomyces isolated from Indian soil.</title>
        <authorList>
            <person name="Mandal S."/>
            <person name="Maiti P.K."/>
        </authorList>
    </citation>
    <scope>NUCLEOTIDE SEQUENCE [LARGE SCALE GENOMIC DNA]</scope>
    <source>
        <strain evidence="2 3">PSKA28</strain>
    </source>
</reference>
<evidence type="ECO:0000256" key="1">
    <source>
        <dbReference type="SAM" id="MobiDB-lite"/>
    </source>
</evidence>
<dbReference type="Proteomes" id="UP000545761">
    <property type="component" value="Unassembled WGS sequence"/>
</dbReference>
<gene>
    <name evidence="2" type="ORF">H1D24_16260</name>
</gene>
<organism evidence="2 3">
    <name type="scientific">Streptomyces himalayensis subsp. himalayensis</name>
    <dbReference type="NCBI Taxonomy" id="2756131"/>
    <lineage>
        <taxon>Bacteria</taxon>
        <taxon>Bacillati</taxon>
        <taxon>Actinomycetota</taxon>
        <taxon>Actinomycetes</taxon>
        <taxon>Kitasatosporales</taxon>
        <taxon>Streptomycetaceae</taxon>
        <taxon>Streptomyces</taxon>
        <taxon>Streptomyces himalayensis</taxon>
    </lineage>
</organism>
<feature type="region of interest" description="Disordered" evidence="1">
    <location>
        <begin position="21"/>
        <end position="49"/>
    </location>
</feature>
<evidence type="ECO:0000313" key="3">
    <source>
        <dbReference type="Proteomes" id="UP000545761"/>
    </source>
</evidence>
<comment type="caution">
    <text evidence="2">The sequence shown here is derived from an EMBL/GenBank/DDBJ whole genome shotgun (WGS) entry which is preliminary data.</text>
</comment>
<sequence>MPPAVDDEDAVRVRCRRQIVGHHDGRTARHQPAQRLHHAAGGERVETGRGLVEYEYEDGGAAQHG</sequence>
<name>A0A7W0DLH1_9ACTN</name>
<dbReference type="EMBL" id="JACEHE010000008">
    <property type="protein sequence ID" value="MBA2947309.1"/>
    <property type="molecule type" value="Genomic_DNA"/>
</dbReference>
<evidence type="ECO:0000313" key="2">
    <source>
        <dbReference type="EMBL" id="MBA2947309.1"/>
    </source>
</evidence>
<proteinExistence type="predicted"/>